<dbReference type="EMBL" id="PDUG01000006">
    <property type="protein sequence ID" value="PIC17713.1"/>
    <property type="molecule type" value="Genomic_DNA"/>
</dbReference>
<evidence type="ECO:0000313" key="8">
    <source>
        <dbReference type="EMBL" id="PIC17713.1"/>
    </source>
</evidence>
<dbReference type="InterPro" id="IPR009283">
    <property type="entry name" value="Apyrase"/>
</dbReference>
<accession>A0A2G5SS26</accession>
<protein>
    <recommendedName>
        <fullName evidence="10">Apyrase</fullName>
    </recommendedName>
</protein>
<dbReference type="Pfam" id="PF06079">
    <property type="entry name" value="Apyrase"/>
    <property type="match status" value="1"/>
</dbReference>
<keyword evidence="4 6" id="KW-0106">Calcium</keyword>
<feature type="binding site" evidence="6">
    <location>
        <position position="361"/>
    </location>
    <ligand>
        <name>Ca(2+)</name>
        <dbReference type="ChEBI" id="CHEBI:29108"/>
    </ligand>
</feature>
<feature type="binding site" evidence="6">
    <location>
        <position position="184"/>
    </location>
    <ligand>
        <name>Ca(2+)</name>
        <dbReference type="ChEBI" id="CHEBI:29108"/>
    </ligand>
</feature>
<evidence type="ECO:0000313" key="9">
    <source>
        <dbReference type="Proteomes" id="UP000230233"/>
    </source>
</evidence>
<keyword evidence="9" id="KW-1185">Reference proteome</keyword>
<evidence type="ECO:0000256" key="3">
    <source>
        <dbReference type="ARBA" id="ARBA00022801"/>
    </source>
</evidence>
<dbReference type="FunFam" id="2.120.10.100:FF:000001">
    <property type="entry name" value="Soluble calcium-activated nucleotidase 1"/>
    <property type="match status" value="1"/>
</dbReference>
<reference evidence="9" key="1">
    <citation type="submission" date="2017-10" db="EMBL/GenBank/DDBJ databases">
        <title>Rapid genome shrinkage in a self-fertile nematode reveals novel sperm competition proteins.</title>
        <authorList>
            <person name="Yin D."/>
            <person name="Schwarz E.M."/>
            <person name="Thomas C.G."/>
            <person name="Felde R.L."/>
            <person name="Korf I.F."/>
            <person name="Cutter A.D."/>
            <person name="Schartner C.M."/>
            <person name="Ralston E.J."/>
            <person name="Meyer B.J."/>
            <person name="Haag E.S."/>
        </authorList>
    </citation>
    <scope>NUCLEOTIDE SEQUENCE [LARGE SCALE GENOMIC DNA]</scope>
    <source>
        <strain evidence="9">JU1422</strain>
    </source>
</reference>
<keyword evidence="3" id="KW-0378">Hydrolase</keyword>
<dbReference type="GO" id="GO:0030166">
    <property type="term" value="P:proteoglycan biosynthetic process"/>
    <property type="evidence" value="ECO:0007669"/>
    <property type="project" value="TreeGrafter"/>
</dbReference>
<feature type="region of interest" description="Disordered" evidence="7">
    <location>
        <begin position="1"/>
        <end position="29"/>
    </location>
</feature>
<sequence length="433" mass="48899">MNRHLSSRSTRPEGLGLARRAASARAHPHTSEQLLEVKDMFGMVFRQKIGSSGLQLVSERNEINLMWDEQHYAPETQETFQINTMWLPLVFFIGTVFATSGNGPKKPICEVIQVDSANNSDMLLPLAIITDMDSKSKDTNNWYSTIRYGALAFSHNRTSSFIHWLGGINITSNMNFKQRSMEMSDLKIFRNRLLSVDDKLGLVYWLRNGTAVPWVIASTGDGSTATPFKGEWMTIRNDNLYLGSSGHEVVTATGEYINDDEMYIKVISPTGAMSTEDWTARFVKLRRAVGIHFPGFMIHEAVHWSDIHKKWFFLPRYASKLPFDATNVYETGSNMLLSTSDCFCDTKVVHIGKQEQTRGFSAFQFIPGTKDEIIVALKTSEVPADPAKPFENHIFSTWITIFKIDGTVILEDQALDDGVKYEGIEFANVFQCL</sequence>
<dbReference type="GO" id="GO:0005509">
    <property type="term" value="F:calcium ion binding"/>
    <property type="evidence" value="ECO:0007669"/>
    <property type="project" value="InterPro"/>
</dbReference>
<feature type="binding site" evidence="6">
    <location>
        <position position="231"/>
    </location>
    <ligand>
        <name>Ca(2+)</name>
        <dbReference type="ChEBI" id="CHEBI:29108"/>
    </ligand>
</feature>
<evidence type="ECO:0000256" key="4">
    <source>
        <dbReference type="ARBA" id="ARBA00022837"/>
    </source>
</evidence>
<organism evidence="8 9">
    <name type="scientific">Caenorhabditis nigoni</name>
    <dbReference type="NCBI Taxonomy" id="1611254"/>
    <lineage>
        <taxon>Eukaryota</taxon>
        <taxon>Metazoa</taxon>
        <taxon>Ecdysozoa</taxon>
        <taxon>Nematoda</taxon>
        <taxon>Chromadorea</taxon>
        <taxon>Rhabditida</taxon>
        <taxon>Rhabditina</taxon>
        <taxon>Rhabditomorpha</taxon>
        <taxon>Rhabditoidea</taxon>
        <taxon>Rhabditidae</taxon>
        <taxon>Peloderinae</taxon>
        <taxon>Caenorhabditis</taxon>
    </lineage>
</organism>
<dbReference type="SUPFAM" id="SSF101887">
    <property type="entry name" value="Apyrase"/>
    <property type="match status" value="1"/>
</dbReference>
<keyword evidence="2 6" id="KW-0479">Metal-binding</keyword>
<dbReference type="InterPro" id="IPR036258">
    <property type="entry name" value="Apyrase_sf"/>
</dbReference>
<proteinExistence type="inferred from homology"/>
<dbReference type="Proteomes" id="UP000230233">
    <property type="component" value="Chromosome X"/>
</dbReference>
<evidence type="ECO:0000256" key="2">
    <source>
        <dbReference type="ARBA" id="ARBA00022723"/>
    </source>
</evidence>
<gene>
    <name evidence="8" type="primary">Cni-ZK563.7</name>
    <name evidence="8" type="synonym">Cnig_chr_X.g23858</name>
    <name evidence="8" type="ORF">B9Z55_023858</name>
</gene>
<feature type="binding site" evidence="6">
    <location>
        <position position="300"/>
    </location>
    <ligand>
        <name>Ca(2+)</name>
        <dbReference type="ChEBI" id="CHEBI:29108"/>
    </ligand>
</feature>
<dbReference type="GO" id="GO:0045134">
    <property type="term" value="F:UDP phosphatase activity"/>
    <property type="evidence" value="ECO:0007669"/>
    <property type="project" value="TreeGrafter"/>
</dbReference>
<feature type="binding site" evidence="6">
    <location>
        <position position="422"/>
    </location>
    <ligand>
        <name>Ca(2+)</name>
        <dbReference type="ChEBI" id="CHEBI:29108"/>
    </ligand>
</feature>
<dbReference type="GO" id="GO:0004382">
    <property type="term" value="F:GDP phosphatase activity"/>
    <property type="evidence" value="ECO:0007669"/>
    <property type="project" value="TreeGrafter"/>
</dbReference>
<evidence type="ECO:0000256" key="6">
    <source>
        <dbReference type="PIRSR" id="PIRSR609283-1"/>
    </source>
</evidence>
<comment type="cofactor">
    <cofactor evidence="1 6">
        <name>Ca(2+)</name>
        <dbReference type="ChEBI" id="CHEBI:29108"/>
    </cofactor>
</comment>
<dbReference type="AlphaFoldDB" id="A0A2G5SS26"/>
<dbReference type="PANTHER" id="PTHR13023:SF2">
    <property type="entry name" value="SOLUBLE CALCIUM-ACTIVATED NUCLEOTIDASE 1"/>
    <property type="match status" value="1"/>
</dbReference>
<name>A0A2G5SS26_9PELO</name>
<dbReference type="STRING" id="1611254.A0A2G5SS26"/>
<evidence type="ECO:0000256" key="1">
    <source>
        <dbReference type="ARBA" id="ARBA00001913"/>
    </source>
</evidence>
<comment type="caution">
    <text evidence="8">The sequence shown here is derived from an EMBL/GenBank/DDBJ whole genome shotgun (WGS) entry which is preliminary data.</text>
</comment>
<dbReference type="Gene3D" id="2.120.10.100">
    <property type="entry name" value="Apyrase"/>
    <property type="match status" value="1"/>
</dbReference>
<comment type="similarity">
    <text evidence="5">Belongs to the apyrase family.</text>
</comment>
<evidence type="ECO:0008006" key="10">
    <source>
        <dbReference type="Google" id="ProtNLM"/>
    </source>
</evidence>
<evidence type="ECO:0000256" key="7">
    <source>
        <dbReference type="SAM" id="MobiDB-lite"/>
    </source>
</evidence>
<dbReference type="OrthoDB" id="25028at2759"/>
<evidence type="ECO:0000256" key="5">
    <source>
        <dbReference type="ARBA" id="ARBA00025738"/>
    </source>
</evidence>
<feature type="binding site" evidence="6">
    <location>
        <position position="185"/>
    </location>
    <ligand>
        <name>Ca(2+)</name>
        <dbReference type="ChEBI" id="CHEBI:29108"/>
    </ligand>
</feature>
<dbReference type="PANTHER" id="PTHR13023">
    <property type="entry name" value="APYRASE"/>
    <property type="match status" value="1"/>
</dbReference>